<name>A0AAV4MEM4_CAEEX</name>
<reference evidence="1 2" key="1">
    <citation type="submission" date="2021-06" db="EMBL/GenBank/DDBJ databases">
        <title>Caerostris extrusa draft genome.</title>
        <authorList>
            <person name="Kono N."/>
            <person name="Arakawa K."/>
        </authorList>
    </citation>
    <scope>NUCLEOTIDE SEQUENCE [LARGE SCALE GENOMIC DNA]</scope>
</reference>
<dbReference type="Proteomes" id="UP001054945">
    <property type="component" value="Unassembled WGS sequence"/>
</dbReference>
<organism evidence="1 2">
    <name type="scientific">Caerostris extrusa</name>
    <name type="common">Bark spider</name>
    <name type="synonym">Caerostris bankana</name>
    <dbReference type="NCBI Taxonomy" id="172846"/>
    <lineage>
        <taxon>Eukaryota</taxon>
        <taxon>Metazoa</taxon>
        <taxon>Ecdysozoa</taxon>
        <taxon>Arthropoda</taxon>
        <taxon>Chelicerata</taxon>
        <taxon>Arachnida</taxon>
        <taxon>Araneae</taxon>
        <taxon>Araneomorphae</taxon>
        <taxon>Entelegynae</taxon>
        <taxon>Araneoidea</taxon>
        <taxon>Araneidae</taxon>
        <taxon>Caerostris</taxon>
    </lineage>
</organism>
<protein>
    <submittedName>
        <fullName evidence="1">Uncharacterized protein</fullName>
    </submittedName>
</protein>
<evidence type="ECO:0000313" key="2">
    <source>
        <dbReference type="Proteomes" id="UP001054945"/>
    </source>
</evidence>
<gene>
    <name evidence="1" type="ORF">CEXT_448431</name>
</gene>
<accession>A0AAV4MEM4</accession>
<sequence length="112" mass="12946">MFSIHMLLKILETLLIETGYNRSSLLSSMCPLKCQGSLGFIFSVSLIVAHFHFTCQVVHFSKVKNFRRDTYFLCKPSVSGKKEYTSNSRLKVNRVTQELQLAFFVSFRLLNE</sequence>
<comment type="caution">
    <text evidence="1">The sequence shown here is derived from an EMBL/GenBank/DDBJ whole genome shotgun (WGS) entry which is preliminary data.</text>
</comment>
<dbReference type="AlphaFoldDB" id="A0AAV4MEM4"/>
<keyword evidence="2" id="KW-1185">Reference proteome</keyword>
<proteinExistence type="predicted"/>
<dbReference type="EMBL" id="BPLR01002169">
    <property type="protein sequence ID" value="GIX70831.1"/>
    <property type="molecule type" value="Genomic_DNA"/>
</dbReference>
<evidence type="ECO:0000313" key="1">
    <source>
        <dbReference type="EMBL" id="GIX70831.1"/>
    </source>
</evidence>